<evidence type="ECO:0000256" key="2">
    <source>
        <dbReference type="ARBA" id="ARBA00022692"/>
    </source>
</evidence>
<protein>
    <recommendedName>
        <fullName evidence="6">Bicarbonate transporter-like transmembrane domain-containing protein</fullName>
    </recommendedName>
</protein>
<dbReference type="PANTHER" id="PTHR11453">
    <property type="entry name" value="ANION EXCHANGE PROTEIN"/>
    <property type="match status" value="1"/>
</dbReference>
<comment type="subcellular location">
    <subcellularLocation>
        <location evidence="1">Membrane</location>
        <topology evidence="1">Multi-pass membrane protein</topology>
    </subcellularLocation>
</comment>
<evidence type="ECO:0000256" key="1">
    <source>
        <dbReference type="ARBA" id="ARBA00004141"/>
    </source>
</evidence>
<dbReference type="Pfam" id="PF00955">
    <property type="entry name" value="HCO3_cotransp"/>
    <property type="match status" value="3"/>
</dbReference>
<sequence>MPSNQFTGGEVPWSQRSWFYELRPFRGMWSDLCRRAPYYASDWTDALRISNLFTVATSVVRIFFINLMPALAYVLDMYERTEHSYGVNEVILASALAAIVFSLFGVQPLTFVGVTGLTDLMNYTIYDIFHDHYGFDQIKYLRLQAWVLIWAAGFHFAVAIFNLCDFTRFITEMTSDTFGLYVGVIYVEKGIELLISEFALPGHDNATGWLSVTIAVLFCVSVYFMTQVHSSAYLPFQLRRLVGSLALAAGCIFWTGFSHFPKRSLREVPISHLPITRSFFPTLDRGWIVDFWRIEVRWVFVAAPLGLMITLLFYFDHNVSSVMAQARKFPIRKPAGFHWDFFLLGITTLVSGLMGLPVPNGLVPQAPDHTDSLSVYEQMQAPEDHEKTQAMAPEPMHHVSENASILHVTHFPRVRTVRVVEQRLSHLVIGLLTLGAMSRPILVALGTMPRAVFAGVFLLVGWASIEANPIVTRTLSMLRDQSALAPSKRLQVRRTTLAFFVGIQWLFFGLTMAISQTIAAIGFPIIIVLMIPCRQYLVPVLVPARELSILDAPTADSPAVMVSIGPEKKETVARL</sequence>
<keyword evidence="4 5" id="KW-0472">Membrane</keyword>
<feature type="transmembrane region" description="Helical" evidence="5">
    <location>
        <begin position="497"/>
        <end position="530"/>
    </location>
</feature>
<dbReference type="Gene3D" id="1.10.287.570">
    <property type="entry name" value="Helical hairpin bin"/>
    <property type="match status" value="1"/>
</dbReference>
<name>A0AAJ6CJL2_9BASI</name>
<feature type="transmembrane region" description="Helical" evidence="5">
    <location>
        <begin position="143"/>
        <end position="166"/>
    </location>
</feature>
<dbReference type="AlphaFoldDB" id="A0AAJ6CJL2"/>
<feature type="transmembrane region" description="Helical" evidence="5">
    <location>
        <begin position="178"/>
        <end position="200"/>
    </location>
</feature>
<dbReference type="EMBL" id="CP119917">
    <property type="protein sequence ID" value="WFD14921.1"/>
    <property type="molecule type" value="Genomic_DNA"/>
</dbReference>
<feature type="transmembrane region" description="Helical" evidence="5">
    <location>
        <begin position="87"/>
        <end position="106"/>
    </location>
</feature>
<evidence type="ECO:0000313" key="8">
    <source>
        <dbReference type="Proteomes" id="UP001217582"/>
    </source>
</evidence>
<dbReference type="GO" id="GO:0005886">
    <property type="term" value="C:plasma membrane"/>
    <property type="evidence" value="ECO:0007669"/>
    <property type="project" value="TreeGrafter"/>
</dbReference>
<dbReference type="InterPro" id="IPR011531">
    <property type="entry name" value="HCO3_transpt-like_TM_dom"/>
</dbReference>
<feature type="transmembrane region" description="Helical" evidence="5">
    <location>
        <begin position="52"/>
        <end position="75"/>
    </location>
</feature>
<keyword evidence="2 5" id="KW-0812">Transmembrane</keyword>
<reference evidence="7 8" key="1">
    <citation type="submission" date="2023-03" db="EMBL/GenBank/DDBJ databases">
        <title>Mating type loci evolution in Malassezia.</title>
        <authorList>
            <person name="Coelho M.A."/>
        </authorList>
    </citation>
    <scope>NUCLEOTIDE SEQUENCE [LARGE SCALE GENOMIC DNA]</scope>
    <source>
        <strain evidence="7 8">CBS 13387</strain>
    </source>
</reference>
<dbReference type="GO" id="GO:0005452">
    <property type="term" value="F:solute:inorganic anion antiporter activity"/>
    <property type="evidence" value="ECO:0007669"/>
    <property type="project" value="InterPro"/>
</dbReference>
<accession>A0AAJ6CJL2</accession>
<feature type="transmembrane region" description="Helical" evidence="5">
    <location>
        <begin position="441"/>
        <end position="465"/>
    </location>
</feature>
<feature type="transmembrane region" description="Helical" evidence="5">
    <location>
        <begin position="238"/>
        <end position="257"/>
    </location>
</feature>
<evidence type="ECO:0000313" key="7">
    <source>
        <dbReference type="EMBL" id="WFD14921.1"/>
    </source>
</evidence>
<dbReference type="PANTHER" id="PTHR11453:SF38">
    <property type="entry name" value="ANION TRANSPORTER (EUROFUNG)"/>
    <property type="match status" value="1"/>
</dbReference>
<evidence type="ECO:0000256" key="4">
    <source>
        <dbReference type="ARBA" id="ARBA00023136"/>
    </source>
</evidence>
<keyword evidence="3 5" id="KW-1133">Transmembrane helix</keyword>
<dbReference type="GO" id="GO:0006820">
    <property type="term" value="P:monoatomic anion transport"/>
    <property type="evidence" value="ECO:0007669"/>
    <property type="project" value="InterPro"/>
</dbReference>
<feature type="transmembrane region" description="Helical" evidence="5">
    <location>
        <begin position="336"/>
        <end position="356"/>
    </location>
</feature>
<dbReference type="InterPro" id="IPR003020">
    <property type="entry name" value="HCO3_transpt_euk"/>
</dbReference>
<feature type="transmembrane region" description="Helical" evidence="5">
    <location>
        <begin position="296"/>
        <end position="315"/>
    </location>
</feature>
<gene>
    <name evidence="7" type="ORF">MARU1_000932</name>
</gene>
<feature type="domain" description="Bicarbonate transporter-like transmembrane" evidence="6">
    <location>
        <begin position="23"/>
        <end position="198"/>
    </location>
</feature>
<proteinExistence type="predicted"/>
<dbReference type="GO" id="GO:0046713">
    <property type="term" value="P:borate transport"/>
    <property type="evidence" value="ECO:0007669"/>
    <property type="project" value="TreeGrafter"/>
</dbReference>
<dbReference type="Proteomes" id="UP001217582">
    <property type="component" value="Chromosome 2"/>
</dbReference>
<evidence type="ECO:0000259" key="6">
    <source>
        <dbReference type="Pfam" id="PF00955"/>
    </source>
</evidence>
<keyword evidence="8" id="KW-1185">Reference proteome</keyword>
<feature type="transmembrane region" description="Helical" evidence="5">
    <location>
        <begin position="206"/>
        <end position="226"/>
    </location>
</feature>
<evidence type="ECO:0000256" key="5">
    <source>
        <dbReference type="SAM" id="Phobius"/>
    </source>
</evidence>
<dbReference type="GO" id="GO:0050801">
    <property type="term" value="P:monoatomic ion homeostasis"/>
    <property type="evidence" value="ECO:0007669"/>
    <property type="project" value="TreeGrafter"/>
</dbReference>
<evidence type="ECO:0000256" key="3">
    <source>
        <dbReference type="ARBA" id="ARBA00022989"/>
    </source>
</evidence>
<organism evidence="7 8">
    <name type="scientific">Malassezia arunalokei</name>
    <dbReference type="NCBI Taxonomy" id="1514897"/>
    <lineage>
        <taxon>Eukaryota</taxon>
        <taxon>Fungi</taxon>
        <taxon>Dikarya</taxon>
        <taxon>Basidiomycota</taxon>
        <taxon>Ustilaginomycotina</taxon>
        <taxon>Malasseziomycetes</taxon>
        <taxon>Malasseziales</taxon>
        <taxon>Malasseziaceae</taxon>
        <taxon>Malassezia</taxon>
    </lineage>
</organism>
<feature type="domain" description="Bicarbonate transporter-like transmembrane" evidence="6">
    <location>
        <begin position="415"/>
        <end position="553"/>
    </location>
</feature>
<feature type="domain" description="Bicarbonate transporter-like transmembrane" evidence="6">
    <location>
        <begin position="210"/>
        <end position="388"/>
    </location>
</feature>